<sequence length="415" mass="48960">MDEQMMKKIALFRYALIAPLINGTFQGESKSQYYRDLSKKKYELPNGREVMYAPGTFKSWYLLYKQKGFDGLYPKTRNDIGMTRTLDNESKQRIHELKEKYPYITATMVHQKLLEEGYISVKSTSLTTITRYIARNNLKSKQLAGKERKSFAFEKANDCWQADTSHTIYLTEKGKKRKVYLILFLDDASRLVVGFDFFYEDSAVNVQKVFKKAIATYGIPKRLYVDNGSSYANQQLSLICAMLGVVLIHTKPYDAQAKGKVERIFRTIKDQWMRAADYGQFHTLEDVRISLEEYLRKKYQNKVHSALKMSPKDRYITDQNEIRYIDEKTLEDGFLHTENRKVRNDATITLNRQMYEVPQKYIGMMLKIKYDPSNLEELYIYEDNMRKESVYMLQRVDNSKVKRKYIDFSMVEDDL</sequence>
<dbReference type="InterPro" id="IPR009057">
    <property type="entry name" value="Homeodomain-like_sf"/>
</dbReference>
<dbReference type="OrthoDB" id="9794201at2"/>
<dbReference type="SUPFAM" id="SSF46689">
    <property type="entry name" value="Homeodomain-like"/>
    <property type="match status" value="1"/>
</dbReference>
<dbReference type="InterPro" id="IPR001584">
    <property type="entry name" value="Integrase_cat-core"/>
</dbReference>
<accession>A0A4R7ZBT8</accession>
<protein>
    <submittedName>
        <fullName evidence="2">Mu transposase-like protein</fullName>
    </submittedName>
</protein>
<dbReference type="EMBL" id="SODD01000080">
    <property type="protein sequence ID" value="TDW08040.1"/>
    <property type="molecule type" value="Genomic_DNA"/>
</dbReference>
<dbReference type="GO" id="GO:0003676">
    <property type="term" value="F:nucleic acid binding"/>
    <property type="evidence" value="ECO:0007669"/>
    <property type="project" value="InterPro"/>
</dbReference>
<comment type="caution">
    <text evidence="2">The sequence shown here is derived from an EMBL/GenBank/DDBJ whole genome shotgun (WGS) entry which is preliminary data.</text>
</comment>
<evidence type="ECO:0000313" key="3">
    <source>
        <dbReference type="Proteomes" id="UP000294743"/>
    </source>
</evidence>
<dbReference type="InterPro" id="IPR015378">
    <property type="entry name" value="Transposase-like_Mu_C"/>
</dbReference>
<dbReference type="PANTHER" id="PTHR35004:SF6">
    <property type="entry name" value="TRANSPOSASE"/>
    <property type="match status" value="1"/>
</dbReference>
<dbReference type="AlphaFoldDB" id="A0A4R7ZBT8"/>
<reference evidence="2 3" key="1">
    <citation type="submission" date="2019-03" db="EMBL/GenBank/DDBJ databases">
        <title>Genomic Encyclopedia of Type Strains, Phase IV (KMG-IV): sequencing the most valuable type-strain genomes for metagenomic binning, comparative biology and taxonomic classification.</title>
        <authorList>
            <person name="Goeker M."/>
        </authorList>
    </citation>
    <scope>NUCLEOTIDE SEQUENCE [LARGE SCALE GENOMIC DNA]</scope>
    <source>
        <strain evidence="2 3">DSM 28867</strain>
    </source>
</reference>
<proteinExistence type="predicted"/>
<name>A0A4R7ZBT8_9FIRM</name>
<dbReference type="PANTHER" id="PTHR35004">
    <property type="entry name" value="TRANSPOSASE RV3428C-RELATED"/>
    <property type="match status" value="1"/>
</dbReference>
<gene>
    <name evidence="2" type="ORF">EDD63_1803</name>
</gene>
<keyword evidence="3" id="KW-1185">Reference proteome</keyword>
<evidence type="ECO:0000259" key="1">
    <source>
        <dbReference type="PROSITE" id="PS50994"/>
    </source>
</evidence>
<organism evidence="2 3">
    <name type="scientific">Breznakia blatticola</name>
    <dbReference type="NCBI Taxonomy" id="1754012"/>
    <lineage>
        <taxon>Bacteria</taxon>
        <taxon>Bacillati</taxon>
        <taxon>Bacillota</taxon>
        <taxon>Erysipelotrichia</taxon>
        <taxon>Erysipelotrichales</taxon>
        <taxon>Erysipelotrichaceae</taxon>
        <taxon>Breznakia</taxon>
    </lineage>
</organism>
<feature type="domain" description="Integrase catalytic" evidence="1">
    <location>
        <begin position="151"/>
        <end position="319"/>
    </location>
</feature>
<dbReference type="Pfam" id="PF00665">
    <property type="entry name" value="rve"/>
    <property type="match status" value="1"/>
</dbReference>
<dbReference type="Gene3D" id="3.30.420.10">
    <property type="entry name" value="Ribonuclease H-like superfamily/Ribonuclease H"/>
    <property type="match status" value="1"/>
</dbReference>
<dbReference type="GO" id="GO:0015074">
    <property type="term" value="P:DNA integration"/>
    <property type="evidence" value="ECO:0007669"/>
    <property type="project" value="InterPro"/>
</dbReference>
<dbReference type="Proteomes" id="UP000294743">
    <property type="component" value="Unassembled WGS sequence"/>
</dbReference>
<dbReference type="InterPro" id="IPR012337">
    <property type="entry name" value="RNaseH-like_sf"/>
</dbReference>
<evidence type="ECO:0000313" key="2">
    <source>
        <dbReference type="EMBL" id="TDW08040.1"/>
    </source>
</evidence>
<dbReference type="RefSeq" id="WP_134171431.1">
    <property type="nucleotide sequence ID" value="NZ_SODD01000080.1"/>
</dbReference>
<dbReference type="InterPro" id="IPR036397">
    <property type="entry name" value="RNaseH_sf"/>
</dbReference>
<dbReference type="PROSITE" id="PS50994">
    <property type="entry name" value="INTEGRASE"/>
    <property type="match status" value="1"/>
</dbReference>
<dbReference type="Pfam" id="PF09299">
    <property type="entry name" value="Mu-transpos_C"/>
    <property type="match status" value="1"/>
</dbReference>
<dbReference type="SUPFAM" id="SSF53098">
    <property type="entry name" value="Ribonuclease H-like"/>
    <property type="match status" value="1"/>
</dbReference>